<name>A0A5D3YA65_9PROT</name>
<evidence type="ECO:0000313" key="2">
    <source>
        <dbReference type="Proteomes" id="UP000324176"/>
    </source>
</evidence>
<dbReference type="EMBL" id="VNHT01000077">
    <property type="protein sequence ID" value="TYP78308.1"/>
    <property type="molecule type" value="Genomic_DNA"/>
</dbReference>
<dbReference type="Proteomes" id="UP000324176">
    <property type="component" value="Unassembled WGS sequence"/>
</dbReference>
<dbReference type="AlphaFoldDB" id="A0A5D3YA65"/>
<sequence length="43" mass="5594">MSFWERFRFWRERKLSVLESIRRARNINSILYYEFYDFMHRGS</sequence>
<comment type="caution">
    <text evidence="1">The sequence shown here is derived from an EMBL/GenBank/DDBJ whole genome shotgun (WGS) entry which is preliminary data.</text>
</comment>
<organism evidence="1 2">
    <name type="scientific">Nitrosomonas communis</name>
    <dbReference type="NCBI Taxonomy" id="44574"/>
    <lineage>
        <taxon>Bacteria</taxon>
        <taxon>Pseudomonadati</taxon>
        <taxon>Pseudomonadota</taxon>
        <taxon>Betaproteobacteria</taxon>
        <taxon>Nitrosomonadales</taxon>
        <taxon>Nitrosomonadaceae</taxon>
        <taxon>Nitrosomonas</taxon>
    </lineage>
</organism>
<reference evidence="1 2" key="1">
    <citation type="submission" date="2019-07" db="EMBL/GenBank/DDBJ databases">
        <title>Active sludge and wastewater microbial communities from Klosterneuburg, Austria.</title>
        <authorList>
            <person name="Wagner M."/>
        </authorList>
    </citation>
    <scope>NUCLEOTIDE SEQUENCE [LARGE SCALE GENOMIC DNA]</scope>
    <source>
        <strain evidence="1 2">Nm2</strain>
    </source>
</reference>
<accession>A0A5D3YA65</accession>
<gene>
    <name evidence="1" type="ORF">BCL69_107714</name>
</gene>
<evidence type="ECO:0000313" key="1">
    <source>
        <dbReference type="EMBL" id="TYP78308.1"/>
    </source>
</evidence>
<protein>
    <submittedName>
        <fullName evidence="1">Uncharacterized protein</fullName>
    </submittedName>
</protein>
<proteinExistence type="predicted"/>